<evidence type="ECO:0000313" key="4">
    <source>
        <dbReference type="EMBL" id="TDU26727.1"/>
    </source>
</evidence>
<organism evidence="4 5">
    <name type="scientific">Panacagrimonas perspica</name>
    <dbReference type="NCBI Taxonomy" id="381431"/>
    <lineage>
        <taxon>Bacteria</taxon>
        <taxon>Pseudomonadati</taxon>
        <taxon>Pseudomonadota</taxon>
        <taxon>Gammaproteobacteria</taxon>
        <taxon>Nevskiales</taxon>
        <taxon>Nevskiaceae</taxon>
        <taxon>Panacagrimonas</taxon>
    </lineage>
</organism>
<dbReference type="PANTHER" id="PTHR10655:SF17">
    <property type="entry name" value="LYSOPHOSPHOLIPASE-LIKE PROTEIN 1"/>
    <property type="match status" value="1"/>
</dbReference>
<protein>
    <submittedName>
        <fullName evidence="4">Phospholipase/carboxylesterase</fullName>
    </submittedName>
</protein>
<evidence type="ECO:0000256" key="1">
    <source>
        <dbReference type="ARBA" id="ARBA00006499"/>
    </source>
</evidence>
<comment type="similarity">
    <text evidence="1">Belongs to the AB hydrolase superfamily. AB hydrolase 2 family.</text>
</comment>
<dbReference type="PANTHER" id="PTHR10655">
    <property type="entry name" value="LYSOPHOSPHOLIPASE-RELATED"/>
    <property type="match status" value="1"/>
</dbReference>
<evidence type="ECO:0000313" key="5">
    <source>
        <dbReference type="Proteomes" id="UP000295341"/>
    </source>
</evidence>
<dbReference type="Gene3D" id="3.40.50.1820">
    <property type="entry name" value="alpha/beta hydrolase"/>
    <property type="match status" value="1"/>
</dbReference>
<dbReference type="OrthoDB" id="9801763at2"/>
<dbReference type="InterPro" id="IPR003140">
    <property type="entry name" value="PLipase/COase/thioEstase"/>
</dbReference>
<gene>
    <name evidence="4" type="ORF">DFR24_3757</name>
</gene>
<evidence type="ECO:0000256" key="2">
    <source>
        <dbReference type="ARBA" id="ARBA00022801"/>
    </source>
</evidence>
<proteinExistence type="inferred from homology"/>
<dbReference type="SUPFAM" id="SSF53474">
    <property type="entry name" value="alpha/beta-Hydrolases"/>
    <property type="match status" value="1"/>
</dbReference>
<evidence type="ECO:0000259" key="3">
    <source>
        <dbReference type="Pfam" id="PF02230"/>
    </source>
</evidence>
<dbReference type="InterPro" id="IPR029058">
    <property type="entry name" value="AB_hydrolase_fold"/>
</dbReference>
<sequence length="225" mass="24557">MKLQESADAVIVQPDGPVRASVIWLHGLGADGHDFVPIVRELGLAADAGIRFIFPHATVRPVTLNGGMPMRAWYDIVSLDRKGKMDDKGILDSVARVRGLIEAERKAGVEPGRIVIAGFSQGGAIAMHAALRYPDRLAGLLALSTYLPSAESLARDANAANRDIPILMVHGQYDPVLNLEIGEWSRDQLKAMGQTVEWLTYPMAHEVCMEEIERIGAWLKDVLAD</sequence>
<dbReference type="Pfam" id="PF02230">
    <property type="entry name" value="Abhydrolase_2"/>
    <property type="match status" value="1"/>
</dbReference>
<dbReference type="Proteomes" id="UP000295341">
    <property type="component" value="Unassembled WGS sequence"/>
</dbReference>
<keyword evidence="5" id="KW-1185">Reference proteome</keyword>
<keyword evidence="2" id="KW-0378">Hydrolase</keyword>
<feature type="domain" description="Phospholipase/carboxylesterase/thioesterase" evidence="3">
    <location>
        <begin position="8"/>
        <end position="220"/>
    </location>
</feature>
<dbReference type="RefSeq" id="WP_133882900.1">
    <property type="nucleotide sequence ID" value="NZ_MWIN01000007.1"/>
</dbReference>
<dbReference type="AlphaFoldDB" id="A0A4S3K7M2"/>
<accession>A0A4S3K7M2</accession>
<dbReference type="InterPro" id="IPR050565">
    <property type="entry name" value="LYPA1-2/EST-like"/>
</dbReference>
<comment type="caution">
    <text evidence="4">The sequence shown here is derived from an EMBL/GenBank/DDBJ whole genome shotgun (WGS) entry which is preliminary data.</text>
</comment>
<reference evidence="4 5" key="1">
    <citation type="submission" date="2019-03" db="EMBL/GenBank/DDBJ databases">
        <title>Genomic Encyclopedia of Type Strains, Phase IV (KMG-IV): sequencing the most valuable type-strain genomes for metagenomic binning, comparative biology and taxonomic classification.</title>
        <authorList>
            <person name="Goeker M."/>
        </authorList>
    </citation>
    <scope>NUCLEOTIDE SEQUENCE [LARGE SCALE GENOMIC DNA]</scope>
    <source>
        <strain evidence="4 5">DSM 26377</strain>
    </source>
</reference>
<dbReference type="EMBL" id="SOBT01000010">
    <property type="protein sequence ID" value="TDU26727.1"/>
    <property type="molecule type" value="Genomic_DNA"/>
</dbReference>
<name>A0A4S3K7M2_9GAMM</name>
<dbReference type="GO" id="GO:0016787">
    <property type="term" value="F:hydrolase activity"/>
    <property type="evidence" value="ECO:0007669"/>
    <property type="project" value="UniProtKB-KW"/>
</dbReference>